<comment type="caution">
    <text evidence="3">The sequence shown here is derived from an EMBL/GenBank/DDBJ whole genome shotgun (WGS) entry which is preliminary data.</text>
</comment>
<evidence type="ECO:0000313" key="3">
    <source>
        <dbReference type="EMBL" id="MCV7170686.1"/>
    </source>
</evidence>
<reference evidence="3" key="1">
    <citation type="submission" date="2020-07" db="EMBL/GenBank/DDBJ databases">
        <authorList>
            <person name="Pettersson B.M.F."/>
            <person name="Behra P.R.K."/>
            <person name="Ramesh M."/>
            <person name="Das S."/>
            <person name="Dasgupta S."/>
            <person name="Kirsebom L.A."/>
        </authorList>
    </citation>
    <scope>NUCLEOTIDE SEQUENCE</scope>
    <source>
        <strain evidence="3">DSM 44615</strain>
    </source>
</reference>
<keyword evidence="4" id="KW-1185">Reference proteome</keyword>
<feature type="signal peptide" evidence="1">
    <location>
        <begin position="1"/>
        <end position="29"/>
    </location>
</feature>
<feature type="domain" description="Beta-lactamase-related" evidence="2">
    <location>
        <begin position="40"/>
        <end position="362"/>
    </location>
</feature>
<dbReference type="InterPro" id="IPR050491">
    <property type="entry name" value="AmpC-like"/>
</dbReference>
<organism evidence="3 4">
    <name type="scientific">[Mycobacterium] manitobense</name>
    <dbReference type="NCBI Taxonomy" id="190147"/>
    <lineage>
        <taxon>Bacteria</taxon>
        <taxon>Bacillati</taxon>
        <taxon>Actinomycetota</taxon>
        <taxon>Actinomycetes</taxon>
        <taxon>Mycobacteriales</taxon>
        <taxon>Mycobacteriaceae</taxon>
        <taxon>Mycolicibacterium</taxon>
    </lineage>
</organism>
<dbReference type="EMBL" id="JACKSJ010000093">
    <property type="protein sequence ID" value="MCV7170686.1"/>
    <property type="molecule type" value="Genomic_DNA"/>
</dbReference>
<reference evidence="3" key="2">
    <citation type="journal article" date="2022" name="BMC Genomics">
        <title>Comparative genome analysis of mycobacteria focusing on tRNA and non-coding RNA.</title>
        <authorList>
            <person name="Behra P.R.K."/>
            <person name="Pettersson B.M.F."/>
            <person name="Ramesh M."/>
            <person name="Das S."/>
            <person name="Dasgupta S."/>
            <person name="Kirsebom L.A."/>
        </authorList>
    </citation>
    <scope>NUCLEOTIDE SEQUENCE</scope>
    <source>
        <strain evidence="3">DSM 44615</strain>
    </source>
</reference>
<dbReference type="InterPro" id="IPR012338">
    <property type="entry name" value="Beta-lactam/transpept-like"/>
</dbReference>
<dbReference type="SUPFAM" id="SSF56601">
    <property type="entry name" value="beta-lactamase/transpeptidase-like"/>
    <property type="match status" value="1"/>
</dbReference>
<evidence type="ECO:0000256" key="1">
    <source>
        <dbReference type="SAM" id="SignalP"/>
    </source>
</evidence>
<accession>A0A9X3BVN8</accession>
<dbReference type="AlphaFoldDB" id="A0A9X3BVN8"/>
<name>A0A9X3BVN8_9MYCO</name>
<dbReference type="Proteomes" id="UP001140293">
    <property type="component" value="Unassembled WGS sequence"/>
</dbReference>
<gene>
    <name evidence="3" type="ORF">H7I41_12250</name>
</gene>
<dbReference type="InterPro" id="IPR001466">
    <property type="entry name" value="Beta-lactam-related"/>
</dbReference>
<dbReference type="Gene3D" id="3.40.710.10">
    <property type="entry name" value="DD-peptidase/beta-lactamase superfamily"/>
    <property type="match status" value="1"/>
</dbReference>
<sequence length="381" mass="40399">MTPPAASSRGVTALLTLVALLLTAPVATPQPVHDLTAALDAAVDRVFAEAGVPGAIVGLSIPGTVEYVRTLGEGDTAAKTPMSLDDHTRIGSVTKTFTGTAVLQLVDQGRIRLSDPISRYVDGVPSGGVVTLDMLGRMRSGLFNYTTDEQFLDRYLEEGGQGPDAAAFTPRELVDIAFAHPLNFAPDTEFEYSNTNTVLLGMVIERVTGQRLGDYLAQHVTGPLGLTHTSFPANGAMPQPYTHGYAETPDGEPVDTTLWNPSVAWAAGAMISTYRDLRAWAPAVARGALLLPWTHRERTARPSEAAPGIGYMFALADFHGWIGHNGDIPGYQTVAVYLPERDATLVVMVNSDVSESASTKLAEAVTTVATPGNVYALPEPA</sequence>
<feature type="chain" id="PRO_5040815985" evidence="1">
    <location>
        <begin position="30"/>
        <end position="381"/>
    </location>
</feature>
<dbReference type="PANTHER" id="PTHR46825">
    <property type="entry name" value="D-ALANYL-D-ALANINE-CARBOXYPEPTIDASE/ENDOPEPTIDASE AMPH"/>
    <property type="match status" value="1"/>
</dbReference>
<evidence type="ECO:0000313" key="4">
    <source>
        <dbReference type="Proteomes" id="UP001140293"/>
    </source>
</evidence>
<dbReference type="PANTHER" id="PTHR46825:SF7">
    <property type="entry name" value="D-ALANYL-D-ALANINE CARBOXYPEPTIDASE"/>
    <property type="match status" value="1"/>
</dbReference>
<dbReference type="Pfam" id="PF00144">
    <property type="entry name" value="Beta-lactamase"/>
    <property type="match status" value="1"/>
</dbReference>
<keyword evidence="1" id="KW-0732">Signal</keyword>
<evidence type="ECO:0000259" key="2">
    <source>
        <dbReference type="Pfam" id="PF00144"/>
    </source>
</evidence>
<proteinExistence type="predicted"/>
<protein>
    <submittedName>
        <fullName evidence="3">Beta-lactamase family protein</fullName>
    </submittedName>
</protein>